<sequence>MRLEDGFFLVVSVSRARLEISDREIFFFSAGFLRVWRCVSLRTIFLGFVSSVTVALLGLDPVVHGSWVSSAPLRVPLGSTEEARMVLFRVGSGLPCSRILWRCVLVLRSLAVSSSSWRVRLVATPRSRSGFVGVALLAAGSISLVFSFCSGSD</sequence>
<proteinExistence type="predicted"/>
<evidence type="ECO:0000313" key="2">
    <source>
        <dbReference type="EMBL" id="CAF2103424.1"/>
    </source>
</evidence>
<feature type="transmembrane region" description="Helical" evidence="1">
    <location>
        <begin position="129"/>
        <end position="148"/>
    </location>
</feature>
<keyword evidence="1" id="KW-1133">Transmembrane helix</keyword>
<evidence type="ECO:0000256" key="1">
    <source>
        <dbReference type="SAM" id="Phobius"/>
    </source>
</evidence>
<protein>
    <submittedName>
        <fullName evidence="2">(rape) hypothetical protein</fullName>
    </submittedName>
</protein>
<gene>
    <name evidence="2" type="ORF">DARMORV10_A05P43620.1</name>
</gene>
<keyword evidence="1" id="KW-0472">Membrane</keyword>
<name>A0A816UKW4_BRANA</name>
<organism evidence="2">
    <name type="scientific">Brassica napus</name>
    <name type="common">Rape</name>
    <dbReference type="NCBI Taxonomy" id="3708"/>
    <lineage>
        <taxon>Eukaryota</taxon>
        <taxon>Viridiplantae</taxon>
        <taxon>Streptophyta</taxon>
        <taxon>Embryophyta</taxon>
        <taxon>Tracheophyta</taxon>
        <taxon>Spermatophyta</taxon>
        <taxon>Magnoliopsida</taxon>
        <taxon>eudicotyledons</taxon>
        <taxon>Gunneridae</taxon>
        <taxon>Pentapetalae</taxon>
        <taxon>rosids</taxon>
        <taxon>malvids</taxon>
        <taxon>Brassicales</taxon>
        <taxon>Brassicaceae</taxon>
        <taxon>Brassiceae</taxon>
        <taxon>Brassica</taxon>
    </lineage>
</organism>
<keyword evidence="1" id="KW-0812">Transmembrane</keyword>
<dbReference type="EMBL" id="HG994359">
    <property type="protein sequence ID" value="CAF2103424.1"/>
    <property type="molecule type" value="Genomic_DNA"/>
</dbReference>
<dbReference type="AlphaFoldDB" id="A0A816UKW4"/>
<dbReference type="Proteomes" id="UP001295469">
    <property type="component" value="Chromosome A05"/>
</dbReference>
<reference evidence="2" key="1">
    <citation type="submission" date="2021-01" db="EMBL/GenBank/DDBJ databases">
        <authorList>
            <consortium name="Genoscope - CEA"/>
            <person name="William W."/>
        </authorList>
    </citation>
    <scope>NUCLEOTIDE SEQUENCE</scope>
</reference>
<accession>A0A816UKW4</accession>